<sequence>MLHNTVMVLLFYGVFVDMVWSHTEGLFKRNLEEQEAVDEMSSAVDSGPGPPEADPAEWIELTSRSSADPHDG</sequence>
<evidence type="ECO:0000256" key="1">
    <source>
        <dbReference type="SAM" id="MobiDB-lite"/>
    </source>
</evidence>
<evidence type="ECO:0000313" key="3">
    <source>
        <dbReference type="EMBL" id="TNN37085.1"/>
    </source>
</evidence>
<name>A0A4Z2F7V3_9TELE</name>
<keyword evidence="4" id="KW-1185">Reference proteome</keyword>
<evidence type="ECO:0000256" key="2">
    <source>
        <dbReference type="SAM" id="SignalP"/>
    </source>
</evidence>
<feature type="chain" id="PRO_5021383975" evidence="2">
    <location>
        <begin position="22"/>
        <end position="72"/>
    </location>
</feature>
<feature type="region of interest" description="Disordered" evidence="1">
    <location>
        <begin position="35"/>
        <end position="72"/>
    </location>
</feature>
<proteinExistence type="predicted"/>
<dbReference type="EMBL" id="SRLO01001535">
    <property type="protein sequence ID" value="TNN37085.1"/>
    <property type="molecule type" value="Genomic_DNA"/>
</dbReference>
<organism evidence="3 4">
    <name type="scientific">Liparis tanakae</name>
    <name type="common">Tanaka's snailfish</name>
    <dbReference type="NCBI Taxonomy" id="230148"/>
    <lineage>
        <taxon>Eukaryota</taxon>
        <taxon>Metazoa</taxon>
        <taxon>Chordata</taxon>
        <taxon>Craniata</taxon>
        <taxon>Vertebrata</taxon>
        <taxon>Euteleostomi</taxon>
        <taxon>Actinopterygii</taxon>
        <taxon>Neopterygii</taxon>
        <taxon>Teleostei</taxon>
        <taxon>Neoteleostei</taxon>
        <taxon>Acanthomorphata</taxon>
        <taxon>Eupercaria</taxon>
        <taxon>Perciformes</taxon>
        <taxon>Cottioidei</taxon>
        <taxon>Cottales</taxon>
        <taxon>Liparidae</taxon>
        <taxon>Liparis</taxon>
    </lineage>
</organism>
<reference evidence="3 4" key="1">
    <citation type="submission" date="2019-03" db="EMBL/GenBank/DDBJ databases">
        <title>First draft genome of Liparis tanakae, snailfish: a comprehensive survey of snailfish specific genes.</title>
        <authorList>
            <person name="Kim W."/>
            <person name="Song I."/>
            <person name="Jeong J.-H."/>
            <person name="Kim D."/>
            <person name="Kim S."/>
            <person name="Ryu S."/>
            <person name="Song J.Y."/>
            <person name="Lee S.K."/>
        </authorList>
    </citation>
    <scope>NUCLEOTIDE SEQUENCE [LARGE SCALE GENOMIC DNA]</scope>
    <source>
        <tissue evidence="3">Muscle</tissue>
    </source>
</reference>
<dbReference type="Proteomes" id="UP000314294">
    <property type="component" value="Unassembled WGS sequence"/>
</dbReference>
<evidence type="ECO:0000313" key="4">
    <source>
        <dbReference type="Proteomes" id="UP000314294"/>
    </source>
</evidence>
<gene>
    <name evidence="3" type="ORF">EYF80_052747</name>
</gene>
<feature type="signal peptide" evidence="2">
    <location>
        <begin position="1"/>
        <end position="21"/>
    </location>
</feature>
<keyword evidence="2" id="KW-0732">Signal</keyword>
<accession>A0A4Z2F7V3</accession>
<comment type="caution">
    <text evidence="3">The sequence shown here is derived from an EMBL/GenBank/DDBJ whole genome shotgun (WGS) entry which is preliminary data.</text>
</comment>
<protein>
    <submittedName>
        <fullName evidence="3">Uncharacterized protein</fullName>
    </submittedName>
</protein>
<dbReference type="AlphaFoldDB" id="A0A4Z2F7V3"/>